<protein>
    <submittedName>
        <fullName evidence="1">Uncharacterized protein</fullName>
    </submittedName>
</protein>
<comment type="caution">
    <text evidence="1">The sequence shown here is derived from an EMBL/GenBank/DDBJ whole genome shotgun (WGS) entry which is preliminary data.</text>
</comment>
<dbReference type="Proteomes" id="UP001152795">
    <property type="component" value="Unassembled WGS sequence"/>
</dbReference>
<name>A0A6S7FF39_PARCT</name>
<sequence length="174" mass="19957">MKSLKGSRFVDVKQNIYKHFASKGCLLDKSIFKIAIYMLCHKTYLDPRIEAYYDGYSCYIPVLTFASGEKRIGIDPVLAWVNGQLVKIISVYGSEETRMFYGFCDICGAQPYGIEKCDEKIHKINSIQNEIGVLRKKAELLEEDCQKEVTRDDLDKEIDLLKNILKITIDAKNL</sequence>
<reference evidence="1" key="1">
    <citation type="submission" date="2020-04" db="EMBL/GenBank/DDBJ databases">
        <authorList>
            <person name="Alioto T."/>
            <person name="Alioto T."/>
            <person name="Gomez Garrido J."/>
        </authorList>
    </citation>
    <scope>NUCLEOTIDE SEQUENCE</scope>
    <source>
        <strain evidence="1">A484AB</strain>
    </source>
</reference>
<organism evidence="1 2">
    <name type="scientific">Paramuricea clavata</name>
    <name type="common">Red gorgonian</name>
    <name type="synonym">Violescent sea-whip</name>
    <dbReference type="NCBI Taxonomy" id="317549"/>
    <lineage>
        <taxon>Eukaryota</taxon>
        <taxon>Metazoa</taxon>
        <taxon>Cnidaria</taxon>
        <taxon>Anthozoa</taxon>
        <taxon>Octocorallia</taxon>
        <taxon>Malacalcyonacea</taxon>
        <taxon>Plexauridae</taxon>
        <taxon>Paramuricea</taxon>
    </lineage>
</organism>
<dbReference type="EMBL" id="CACRXK020000084">
    <property type="protein sequence ID" value="CAB3978015.1"/>
    <property type="molecule type" value="Genomic_DNA"/>
</dbReference>
<accession>A0A6S7FF39</accession>
<gene>
    <name evidence="1" type="ORF">PACLA_8A082628</name>
</gene>
<keyword evidence="2" id="KW-1185">Reference proteome</keyword>
<dbReference type="AlphaFoldDB" id="A0A6S7FF39"/>
<evidence type="ECO:0000313" key="1">
    <source>
        <dbReference type="EMBL" id="CAB3978015.1"/>
    </source>
</evidence>
<evidence type="ECO:0000313" key="2">
    <source>
        <dbReference type="Proteomes" id="UP001152795"/>
    </source>
</evidence>
<proteinExistence type="predicted"/>